<gene>
    <name evidence="1" type="ORF">FH972_026323</name>
</gene>
<dbReference type="Proteomes" id="UP000327013">
    <property type="component" value="Unassembled WGS sequence"/>
</dbReference>
<protein>
    <recommendedName>
        <fullName evidence="3">Zn(2)-C6 fungal-type domain-containing protein</fullName>
    </recommendedName>
</protein>
<reference evidence="1 2" key="1">
    <citation type="submission" date="2019-06" db="EMBL/GenBank/DDBJ databases">
        <title>A chromosomal-level reference genome of Carpinus fangiana (Coryloideae, Betulaceae).</title>
        <authorList>
            <person name="Yang X."/>
            <person name="Wang Z."/>
            <person name="Zhang L."/>
            <person name="Hao G."/>
            <person name="Liu J."/>
            <person name="Yang Y."/>
        </authorList>
    </citation>
    <scope>NUCLEOTIDE SEQUENCE [LARGE SCALE GENOMIC DNA]</scope>
    <source>
        <strain evidence="1">Cfa_2016G</strain>
        <tissue evidence="1">Leaf</tissue>
    </source>
</reference>
<comment type="caution">
    <text evidence="1">The sequence shown here is derived from an EMBL/GenBank/DDBJ whole genome shotgun (WGS) entry which is preliminary data.</text>
</comment>
<name>A0A5N6L3M2_9ROSI</name>
<evidence type="ECO:0000313" key="1">
    <source>
        <dbReference type="EMBL" id="KAB8670410.1"/>
    </source>
</evidence>
<accession>A0A5N6L3M2</accession>
<evidence type="ECO:0000313" key="2">
    <source>
        <dbReference type="Proteomes" id="UP000327013"/>
    </source>
</evidence>
<dbReference type="InterPro" id="IPR053157">
    <property type="entry name" value="Sterol_Uptake_Regulator"/>
</dbReference>
<dbReference type="GO" id="GO:0008270">
    <property type="term" value="F:zinc ion binding"/>
    <property type="evidence" value="ECO:0007669"/>
    <property type="project" value="InterPro"/>
</dbReference>
<dbReference type="PANTHER" id="PTHR47784">
    <property type="entry name" value="STEROL UPTAKE CONTROL PROTEIN 2"/>
    <property type="match status" value="1"/>
</dbReference>
<dbReference type="InterPro" id="IPR001138">
    <property type="entry name" value="Zn2Cys6_DnaBD"/>
</dbReference>
<proteinExistence type="predicted"/>
<dbReference type="Gene3D" id="4.10.240.10">
    <property type="entry name" value="Zn(2)-C6 fungal-type DNA-binding domain"/>
    <property type="match status" value="1"/>
</dbReference>
<dbReference type="EMBL" id="VIBQ01000084">
    <property type="protein sequence ID" value="KAB8670410.1"/>
    <property type="molecule type" value="Genomic_DNA"/>
</dbReference>
<dbReference type="PANTHER" id="PTHR47784:SF5">
    <property type="entry name" value="STEROL UPTAKE CONTROL PROTEIN 2"/>
    <property type="match status" value="1"/>
</dbReference>
<keyword evidence="2" id="KW-1185">Reference proteome</keyword>
<dbReference type="CDD" id="cd00067">
    <property type="entry name" value="GAL4"/>
    <property type="match status" value="1"/>
</dbReference>
<dbReference type="OrthoDB" id="3546279at2759"/>
<sequence>MPPRLGHKKSRAGCSQCKSRRVKVRFLPGSRCSSLPSCPPFPPLTNLQCDETRPVCSACARHAQECSFLHAPPTPAATPAAALVPGKSAEPSGPLAVEQSARPANGSRAFDLSDLRLFHHFTSETASAIAMRPDLLQVFTREVPILAYDQEYLMRAILAMGALHIASLSTPNVDQAMVATASYHLNESLVLSKPHLAHLTQHNCHAVFAFSALVSLYSFALPLYQTSYGTPSASIDRIVEVMELIRGTSTVVAGGSEWVGRGPLRPIMEHAVLPPPPNPMPPQIEARLAFLNAHVAELNAAPEEIAAYRDALWSLERSFKMVFSLGACNHINYALAWAALISPMYLEAVRMRKPPALAILGYFCPLLQKHWGGWIVAGWQSWLLKDIEAALRGTFWCESTIQSAAQLNNLLSTMKRFQP</sequence>
<organism evidence="1 2">
    <name type="scientific">Carpinus fangiana</name>
    <dbReference type="NCBI Taxonomy" id="176857"/>
    <lineage>
        <taxon>Eukaryota</taxon>
        <taxon>Viridiplantae</taxon>
        <taxon>Streptophyta</taxon>
        <taxon>Embryophyta</taxon>
        <taxon>Tracheophyta</taxon>
        <taxon>Spermatophyta</taxon>
        <taxon>Magnoliopsida</taxon>
        <taxon>eudicotyledons</taxon>
        <taxon>Gunneridae</taxon>
        <taxon>Pentapetalae</taxon>
        <taxon>rosids</taxon>
        <taxon>fabids</taxon>
        <taxon>Fagales</taxon>
        <taxon>Betulaceae</taxon>
        <taxon>Carpinus</taxon>
    </lineage>
</organism>
<evidence type="ECO:0008006" key="3">
    <source>
        <dbReference type="Google" id="ProtNLM"/>
    </source>
</evidence>
<dbReference type="GO" id="GO:0001228">
    <property type="term" value="F:DNA-binding transcription activator activity, RNA polymerase II-specific"/>
    <property type="evidence" value="ECO:0007669"/>
    <property type="project" value="TreeGrafter"/>
</dbReference>
<dbReference type="InterPro" id="IPR036864">
    <property type="entry name" value="Zn2-C6_fun-type_DNA-bd_sf"/>
</dbReference>
<dbReference type="AlphaFoldDB" id="A0A5N6L3M2"/>